<dbReference type="EMBL" id="CP054038">
    <property type="protein sequence ID" value="QKJ18841.1"/>
    <property type="molecule type" value="Genomic_DNA"/>
</dbReference>
<evidence type="ECO:0000313" key="2">
    <source>
        <dbReference type="EMBL" id="QKJ18841.1"/>
    </source>
</evidence>
<accession>A0A7D4TFT7</accession>
<dbReference type="Proteomes" id="UP000502498">
    <property type="component" value="Chromosome"/>
</dbReference>
<evidence type="ECO:0000256" key="1">
    <source>
        <dbReference type="SAM" id="Phobius"/>
    </source>
</evidence>
<gene>
    <name evidence="2" type="ORF">HQM25_05220</name>
</gene>
<organism evidence="2 3">
    <name type="scientific">Microbacterium hominis</name>
    <dbReference type="NCBI Taxonomy" id="162426"/>
    <lineage>
        <taxon>Bacteria</taxon>
        <taxon>Bacillati</taxon>
        <taxon>Actinomycetota</taxon>
        <taxon>Actinomycetes</taxon>
        <taxon>Micrococcales</taxon>
        <taxon>Microbacteriaceae</taxon>
        <taxon>Microbacterium</taxon>
    </lineage>
</organism>
<keyword evidence="1" id="KW-0472">Membrane</keyword>
<reference evidence="2 3" key="1">
    <citation type="submission" date="2020-05" db="EMBL/GenBank/DDBJ databases">
        <title>Strain PA2F3 complete genome.</title>
        <authorList>
            <person name="Kim Y.-S."/>
            <person name="Kim S.-J."/>
            <person name="Jung H.-k."/>
            <person name="Kim S.-E."/>
            <person name="Kim K.-H."/>
        </authorList>
    </citation>
    <scope>NUCLEOTIDE SEQUENCE [LARGE SCALE GENOMIC DNA]</scope>
    <source>
        <strain evidence="2 3">PA2F3</strain>
    </source>
</reference>
<dbReference type="AlphaFoldDB" id="A0A7D4TFT7"/>
<keyword evidence="1" id="KW-0812">Transmembrane</keyword>
<protein>
    <submittedName>
        <fullName evidence="2">Multidrug ABC transporter ATPase</fullName>
    </submittedName>
</protein>
<keyword evidence="1" id="KW-1133">Transmembrane helix</keyword>
<sequence length="88" mass="9467">MSNRTPGEDVPIRPIDRILAFMSLGLLLLSIISFFAIMIGSSSGADMSSGVWPAVGVLVYIAPIIAFALLLTVLIMSFVRRSRANRGD</sequence>
<proteinExistence type="predicted"/>
<name>A0A7D4TFT7_9MICO</name>
<dbReference type="RefSeq" id="WP_172989282.1">
    <property type="nucleotide sequence ID" value="NZ_CP054038.1"/>
</dbReference>
<evidence type="ECO:0000313" key="3">
    <source>
        <dbReference type="Proteomes" id="UP000502498"/>
    </source>
</evidence>
<feature type="transmembrane region" description="Helical" evidence="1">
    <location>
        <begin position="51"/>
        <end position="79"/>
    </location>
</feature>
<feature type="transmembrane region" description="Helical" evidence="1">
    <location>
        <begin position="18"/>
        <end position="39"/>
    </location>
</feature>